<keyword evidence="2" id="KW-1185">Reference proteome</keyword>
<name>A0ABV2B011_9GAMM</name>
<accession>A0ABV2B011</accession>
<gene>
    <name evidence="1" type="ORF">SADO_05725</name>
</gene>
<proteinExistence type="predicted"/>
<evidence type="ECO:0000313" key="2">
    <source>
        <dbReference type="Proteomes" id="UP001460888"/>
    </source>
</evidence>
<dbReference type="RefSeq" id="WP_353109974.1">
    <property type="nucleotide sequence ID" value="NZ_APND01000001.1"/>
</dbReference>
<organism evidence="1 2">
    <name type="scientific">Salinisphaera dokdonensis CL-ES53</name>
    <dbReference type="NCBI Taxonomy" id="1304272"/>
    <lineage>
        <taxon>Bacteria</taxon>
        <taxon>Pseudomonadati</taxon>
        <taxon>Pseudomonadota</taxon>
        <taxon>Gammaproteobacteria</taxon>
        <taxon>Salinisphaerales</taxon>
        <taxon>Salinisphaeraceae</taxon>
        <taxon>Salinisphaera</taxon>
    </lineage>
</organism>
<reference evidence="1 2" key="1">
    <citation type="submission" date="2013-03" db="EMBL/GenBank/DDBJ databases">
        <title>Salinisphaera dokdonensis CL-ES53 Genome Sequencing.</title>
        <authorList>
            <person name="Li C."/>
            <person name="Lai Q."/>
            <person name="Shao Z."/>
        </authorList>
    </citation>
    <scope>NUCLEOTIDE SEQUENCE [LARGE SCALE GENOMIC DNA]</scope>
    <source>
        <strain evidence="1 2">CL-ES53</strain>
    </source>
</reference>
<protein>
    <submittedName>
        <fullName evidence="1">Uncharacterized protein</fullName>
    </submittedName>
</protein>
<sequence length="77" mass="8449">MRGIVITNRSLLFRASPGFAAEVSIPRADDRTLKHAALVVPDKYRAAQRRLAGRVLFDTAPTEERMLFTGYCAGLAA</sequence>
<dbReference type="EMBL" id="APND01000001">
    <property type="protein sequence ID" value="MES1928734.1"/>
    <property type="molecule type" value="Genomic_DNA"/>
</dbReference>
<dbReference type="Proteomes" id="UP001460888">
    <property type="component" value="Unassembled WGS sequence"/>
</dbReference>
<evidence type="ECO:0000313" key="1">
    <source>
        <dbReference type="EMBL" id="MES1928734.1"/>
    </source>
</evidence>
<comment type="caution">
    <text evidence="1">The sequence shown here is derived from an EMBL/GenBank/DDBJ whole genome shotgun (WGS) entry which is preliminary data.</text>
</comment>